<reference evidence="2" key="1">
    <citation type="submission" date="2021-03" db="EMBL/GenBank/DDBJ databases">
        <title>Comamonas denitrificans.</title>
        <authorList>
            <person name="Finster K."/>
        </authorList>
    </citation>
    <scope>NUCLEOTIDE SEQUENCE</scope>
    <source>
        <strain evidence="2">MM2021_4</strain>
    </source>
</reference>
<evidence type="ECO:0000259" key="1">
    <source>
        <dbReference type="Pfam" id="PF13490"/>
    </source>
</evidence>
<dbReference type="Proteomes" id="UP000664731">
    <property type="component" value="Unassembled WGS sequence"/>
</dbReference>
<sequence>MTCPRTEDLSALIDHALPTRQEAALQQHLGTCPMCRTQLDALQALRQQLQGLPTPTLGCDLAAQWQDRLAPRQPQHTGWRWRGGLPNWLADGLSHWLPTGLAASAALVSGVWLGGLLLGTGSVVTSPAPTLTRVFDPVPPGGLCAAAEICRLTRDQP</sequence>
<dbReference type="InterPro" id="IPR027383">
    <property type="entry name" value="Znf_put"/>
</dbReference>
<proteinExistence type="predicted"/>
<accession>A0A939KAQ6</accession>
<comment type="caution">
    <text evidence="2">The sequence shown here is derived from an EMBL/GenBank/DDBJ whole genome shotgun (WGS) entry which is preliminary data.</text>
</comment>
<dbReference type="EMBL" id="JAFNME010000003">
    <property type="protein sequence ID" value="MBO1248597.1"/>
    <property type="molecule type" value="Genomic_DNA"/>
</dbReference>
<evidence type="ECO:0000313" key="2">
    <source>
        <dbReference type="EMBL" id="MBO1248597.1"/>
    </source>
</evidence>
<gene>
    <name evidence="2" type="ORF">J1777_01915</name>
</gene>
<dbReference type="InterPro" id="IPR041916">
    <property type="entry name" value="Anti_sigma_zinc_sf"/>
</dbReference>
<dbReference type="Gene3D" id="1.10.10.1320">
    <property type="entry name" value="Anti-sigma factor, zinc-finger domain"/>
    <property type="match status" value="1"/>
</dbReference>
<protein>
    <submittedName>
        <fullName evidence="2">Zf-HC2 domain-containing protein</fullName>
    </submittedName>
</protein>
<feature type="domain" description="Putative zinc-finger" evidence="1">
    <location>
        <begin position="7"/>
        <end position="36"/>
    </location>
</feature>
<dbReference type="Pfam" id="PF13490">
    <property type="entry name" value="zf-HC2"/>
    <property type="match status" value="1"/>
</dbReference>
<dbReference type="RefSeq" id="WP_207574151.1">
    <property type="nucleotide sequence ID" value="NZ_JAFNME010000003.1"/>
</dbReference>
<organism evidence="2 3">
    <name type="scientific">Comamonas denitrificans</name>
    <dbReference type="NCBI Taxonomy" id="117506"/>
    <lineage>
        <taxon>Bacteria</taxon>
        <taxon>Pseudomonadati</taxon>
        <taxon>Pseudomonadota</taxon>
        <taxon>Betaproteobacteria</taxon>
        <taxon>Burkholderiales</taxon>
        <taxon>Comamonadaceae</taxon>
        <taxon>Comamonas</taxon>
    </lineage>
</organism>
<name>A0A939KAQ6_9BURK</name>
<evidence type="ECO:0000313" key="3">
    <source>
        <dbReference type="Proteomes" id="UP000664731"/>
    </source>
</evidence>
<dbReference type="AlphaFoldDB" id="A0A939KAQ6"/>
<keyword evidence="3" id="KW-1185">Reference proteome</keyword>